<keyword evidence="3" id="KW-0809">Transit peptide</keyword>
<keyword evidence="2" id="KW-0804">Transcription</keyword>
<dbReference type="AlphaFoldDB" id="A0A9E7JY07"/>
<gene>
    <name evidence="4" type="ORF">MUK42_32318</name>
</gene>
<evidence type="ECO:0000313" key="4">
    <source>
        <dbReference type="EMBL" id="URD96481.1"/>
    </source>
</evidence>
<name>A0A9E7JY07_9LILI</name>
<dbReference type="InterPro" id="IPR003690">
    <property type="entry name" value="MTERF"/>
</dbReference>
<sequence>MKLCKKNRWFLGCSVEKRIQPNIEILRDCGITDQKLSMIRRLDPSLIIQKAEALKALISRVENLGVARTSGTFPNTLKALHMVSEKNFNAHLEFCKGFGWSEDDFLAAFRKAPTLVGVSLKSLQRKMEFLVNEAGCAPSYLALRPLMLLMSLEKRLMPRHRIVTGLKSRGVCISNLSISSYMSYPEKTFLEKLVNCYKEYPELIELYNAAPKHRTAL</sequence>
<reference evidence="4" key="1">
    <citation type="submission" date="2022-05" db="EMBL/GenBank/DDBJ databases">
        <title>The Musa troglodytarum L. genome provides insights into the mechanism of non-climacteric behaviour and enrichment of carotenoids.</title>
        <authorList>
            <person name="Wang J."/>
        </authorList>
    </citation>
    <scope>NUCLEOTIDE SEQUENCE</scope>
    <source>
        <tissue evidence="4">Leaf</tissue>
    </source>
</reference>
<organism evidence="4 5">
    <name type="scientific">Musa troglodytarum</name>
    <name type="common">fe'i banana</name>
    <dbReference type="NCBI Taxonomy" id="320322"/>
    <lineage>
        <taxon>Eukaryota</taxon>
        <taxon>Viridiplantae</taxon>
        <taxon>Streptophyta</taxon>
        <taxon>Embryophyta</taxon>
        <taxon>Tracheophyta</taxon>
        <taxon>Spermatophyta</taxon>
        <taxon>Magnoliopsida</taxon>
        <taxon>Liliopsida</taxon>
        <taxon>Zingiberales</taxon>
        <taxon>Musaceae</taxon>
        <taxon>Musa</taxon>
    </lineage>
</organism>
<evidence type="ECO:0000256" key="2">
    <source>
        <dbReference type="ARBA" id="ARBA00022472"/>
    </source>
</evidence>
<dbReference type="InterPro" id="IPR038538">
    <property type="entry name" value="MTERF_sf"/>
</dbReference>
<dbReference type="PANTHER" id="PTHR13068:SF236">
    <property type="entry name" value="OS02G0749800 PROTEIN"/>
    <property type="match status" value="1"/>
</dbReference>
<dbReference type="GO" id="GO:0003676">
    <property type="term" value="F:nucleic acid binding"/>
    <property type="evidence" value="ECO:0007669"/>
    <property type="project" value="InterPro"/>
</dbReference>
<dbReference type="FunFam" id="1.25.70.10:FF:000001">
    <property type="entry name" value="Mitochondrial transcription termination factor-like"/>
    <property type="match status" value="1"/>
</dbReference>
<accession>A0A9E7JY07</accession>
<dbReference type="PANTHER" id="PTHR13068">
    <property type="entry name" value="CGI-12 PROTEIN-RELATED"/>
    <property type="match status" value="1"/>
</dbReference>
<comment type="similarity">
    <text evidence="1">Belongs to the mTERF family.</text>
</comment>
<keyword evidence="2" id="KW-0806">Transcription termination</keyword>
<dbReference type="OrthoDB" id="641315at2759"/>
<dbReference type="Pfam" id="PF02536">
    <property type="entry name" value="mTERF"/>
    <property type="match status" value="1"/>
</dbReference>
<dbReference type="Gene3D" id="1.25.70.10">
    <property type="entry name" value="Transcription termination factor 3, mitochondrial"/>
    <property type="match status" value="1"/>
</dbReference>
<keyword evidence="2" id="KW-0805">Transcription regulation</keyword>
<evidence type="ECO:0000313" key="5">
    <source>
        <dbReference type="Proteomes" id="UP001055439"/>
    </source>
</evidence>
<proteinExistence type="inferred from homology"/>
<dbReference type="EMBL" id="CP097506">
    <property type="protein sequence ID" value="URD96481.1"/>
    <property type="molecule type" value="Genomic_DNA"/>
</dbReference>
<evidence type="ECO:0000256" key="3">
    <source>
        <dbReference type="ARBA" id="ARBA00022946"/>
    </source>
</evidence>
<protein>
    <submittedName>
        <fullName evidence="4">mTERF family protein</fullName>
    </submittedName>
</protein>
<evidence type="ECO:0000256" key="1">
    <source>
        <dbReference type="ARBA" id="ARBA00007692"/>
    </source>
</evidence>
<dbReference type="Proteomes" id="UP001055439">
    <property type="component" value="Chromosome 4"/>
</dbReference>
<dbReference type="SMART" id="SM00733">
    <property type="entry name" value="Mterf"/>
    <property type="match status" value="3"/>
</dbReference>
<dbReference type="GO" id="GO:0006353">
    <property type="term" value="P:DNA-templated transcription termination"/>
    <property type="evidence" value="ECO:0007669"/>
    <property type="project" value="UniProtKB-KW"/>
</dbReference>
<keyword evidence="5" id="KW-1185">Reference proteome</keyword>